<dbReference type="CDD" id="cd22054">
    <property type="entry name" value="NAC_NACA"/>
    <property type="match status" value="1"/>
</dbReference>
<reference evidence="9" key="3">
    <citation type="submission" date="2018-08" db="EMBL/GenBank/DDBJ databases">
        <title>Leveraging single-cell genomics to expand the Fungal Tree of Life.</title>
        <authorList>
            <consortium name="DOE Joint Genome Institute"/>
            <person name="Ahrendt S.R."/>
            <person name="Quandt C.A."/>
            <person name="Ciobanu D."/>
            <person name="Clum A."/>
            <person name="Salamov A."/>
            <person name="Andreopoulos B."/>
            <person name="Cheng J.-F."/>
            <person name="Woyke T."/>
            <person name="Pelin A."/>
            <person name="Henrissat B."/>
            <person name="Reynolds N."/>
            <person name="Benny G.L."/>
            <person name="Smith M.E."/>
            <person name="James T.Y."/>
            <person name="Grigoriev I.V."/>
        </authorList>
    </citation>
    <scope>NUCLEOTIDE SEQUENCE</scope>
    <source>
        <strain evidence="9">CSF55</strain>
    </source>
</reference>
<evidence type="ECO:0000256" key="3">
    <source>
        <dbReference type="ARBA" id="ARBA00022448"/>
    </source>
</evidence>
<dbReference type="InterPro" id="IPR002715">
    <property type="entry name" value="Nas_poly-pep-assoc_cplx_dom"/>
</dbReference>
<feature type="domain" description="NAC-A/B" evidence="7">
    <location>
        <begin position="49"/>
        <end position="114"/>
    </location>
</feature>
<dbReference type="GO" id="GO:0032266">
    <property type="term" value="F:phosphatidylinositol-3-phosphate binding"/>
    <property type="evidence" value="ECO:0007669"/>
    <property type="project" value="EnsemblFungi"/>
</dbReference>
<dbReference type="Proteomes" id="UP000030755">
    <property type="component" value="Unassembled WGS sequence"/>
</dbReference>
<name>A0A075AW74_ROZAC</name>
<feature type="region of interest" description="Disordered" evidence="6">
    <location>
        <begin position="14"/>
        <end position="52"/>
    </location>
</feature>
<protein>
    <recommendedName>
        <fullName evidence="2">Nascent polypeptide-associated complex subunit alpha</fullName>
    </recommendedName>
    <alternativeName>
        <fullName evidence="5">Alpha-NAC</fullName>
    </alternativeName>
</protein>
<dbReference type="CDD" id="cd14358">
    <property type="entry name" value="UBA_NAC_euk"/>
    <property type="match status" value="1"/>
</dbReference>
<feature type="compositionally biased region" description="Acidic residues" evidence="6">
    <location>
        <begin position="141"/>
        <end position="151"/>
    </location>
</feature>
<dbReference type="PROSITE" id="PS51151">
    <property type="entry name" value="NAC_AB"/>
    <property type="match status" value="1"/>
</dbReference>
<accession>A0A075AW74</accession>
<feature type="compositionally biased region" description="Basic and acidic residues" evidence="6">
    <location>
        <begin position="14"/>
        <end position="40"/>
    </location>
</feature>
<keyword evidence="10" id="KW-1185">Reference proteome</keyword>
<evidence type="ECO:0000256" key="2">
    <source>
        <dbReference type="ARBA" id="ARBA00014437"/>
    </source>
</evidence>
<evidence type="ECO:0000313" key="8">
    <source>
        <dbReference type="EMBL" id="EPZ34407.1"/>
    </source>
</evidence>
<feature type="compositionally biased region" description="Basic and acidic residues" evidence="6">
    <location>
        <begin position="122"/>
        <end position="140"/>
    </location>
</feature>
<dbReference type="Pfam" id="PF19026">
    <property type="entry name" value="UBA_HYPK"/>
    <property type="match status" value="1"/>
</dbReference>
<dbReference type="EMBL" id="KE560959">
    <property type="protein sequence ID" value="EPZ34407.1"/>
    <property type="molecule type" value="Genomic_DNA"/>
</dbReference>
<dbReference type="FunFam" id="2.20.70.30:FF:000002">
    <property type="entry name" value="Nascent polypeptide-associated complex (NAC), alpha subunit"/>
    <property type="match status" value="1"/>
</dbReference>
<dbReference type="SMART" id="SM01407">
    <property type="entry name" value="NAC"/>
    <property type="match status" value="1"/>
</dbReference>
<evidence type="ECO:0000313" key="10">
    <source>
        <dbReference type="Proteomes" id="UP000030755"/>
    </source>
</evidence>
<feature type="region of interest" description="Disordered" evidence="6">
    <location>
        <begin position="122"/>
        <end position="159"/>
    </location>
</feature>
<dbReference type="GO" id="GO:0051082">
    <property type="term" value="F:unfolded protein binding"/>
    <property type="evidence" value="ECO:0007669"/>
    <property type="project" value="EnsemblFungi"/>
</dbReference>
<evidence type="ECO:0000256" key="5">
    <source>
        <dbReference type="ARBA" id="ARBA00030300"/>
    </source>
</evidence>
<evidence type="ECO:0000256" key="1">
    <source>
        <dbReference type="ARBA" id="ARBA00009882"/>
    </source>
</evidence>
<gene>
    <name evidence="8" type="ORF">O9G_000594</name>
    <name evidence="9" type="ORF">ROZALSC1DRAFT_29994</name>
</gene>
<dbReference type="GO" id="GO:0006613">
    <property type="term" value="P:cotranslational protein targeting to membrane"/>
    <property type="evidence" value="ECO:0007669"/>
    <property type="project" value="EnsemblFungi"/>
</dbReference>
<keyword evidence="3" id="KW-0813">Transport</keyword>
<proteinExistence type="inferred from homology"/>
<dbReference type="InterPro" id="IPR038187">
    <property type="entry name" value="NAC_A/B_dom_sf"/>
</dbReference>
<dbReference type="PANTHER" id="PTHR21713">
    <property type="entry name" value="NASCENT POLYPEPTIDE ASSOCIATED COMPLEX ALPHA SUBUNIT-RELATED"/>
    <property type="match status" value="1"/>
</dbReference>
<dbReference type="InterPro" id="IPR044034">
    <property type="entry name" value="NAC-like_UBA"/>
</dbReference>
<dbReference type="GO" id="GO:0015031">
    <property type="term" value="P:protein transport"/>
    <property type="evidence" value="ECO:0007669"/>
    <property type="project" value="UniProtKB-KW"/>
</dbReference>
<reference evidence="8 10" key="1">
    <citation type="journal article" date="2013" name="Curr. Biol.">
        <title>Shared signatures of parasitism and phylogenomics unite Cryptomycota and microsporidia.</title>
        <authorList>
            <person name="James T.Y."/>
            <person name="Pelin A."/>
            <person name="Bonen L."/>
            <person name="Ahrendt S."/>
            <person name="Sain D."/>
            <person name="Corradi N."/>
            <person name="Stajich J.E."/>
        </authorList>
    </citation>
    <scope>NUCLEOTIDE SEQUENCE [LARGE SCALE GENOMIC DNA]</scope>
    <source>
        <strain evidence="8">CSF55</strain>
        <strain evidence="8">CSF55</strain>
    </source>
</reference>
<dbReference type="AlphaFoldDB" id="A0A075AW74"/>
<dbReference type="STRING" id="988480.A0A075AW74"/>
<organism evidence="8 10">
    <name type="scientific">Rozella allomycis (strain CSF55)</name>
    <dbReference type="NCBI Taxonomy" id="988480"/>
    <lineage>
        <taxon>Eukaryota</taxon>
        <taxon>Fungi</taxon>
        <taxon>Fungi incertae sedis</taxon>
        <taxon>Cryptomycota</taxon>
        <taxon>Cryptomycota incertae sedis</taxon>
        <taxon>Rozella</taxon>
    </lineage>
</organism>
<dbReference type="Proteomes" id="UP000281549">
    <property type="component" value="Unassembled WGS sequence"/>
</dbReference>
<dbReference type="GO" id="GO:0080025">
    <property type="term" value="F:phosphatidylinositol-3,5-bisphosphate binding"/>
    <property type="evidence" value="ECO:0007669"/>
    <property type="project" value="EnsemblFungi"/>
</dbReference>
<sequence>MTLDEMNAVVSETHKHTANCKHDDDCAHESDSDEEGHEHSTNAQGVKVSRGEKKARKALLKLGLKRITGITRLTMKRSKNIVFSIAHPEVYKNPLNGTYIVFGEARVEDLSAASQAAAAAERFKASEEKTEEKVETKAEVKEEEDDNENDADATGLDSSDIDMIMSQTNCSRNKAIKALRENNNDVVTAIMELSL</sequence>
<dbReference type="InterPro" id="IPR016641">
    <property type="entry name" value="EGD2/NACA0like"/>
</dbReference>
<dbReference type="SUPFAM" id="SSF46934">
    <property type="entry name" value="UBA-like"/>
    <property type="match status" value="1"/>
</dbReference>
<dbReference type="InterPro" id="IPR009060">
    <property type="entry name" value="UBA-like_sf"/>
</dbReference>
<dbReference type="OMA" id="SQKMIFA"/>
<dbReference type="GO" id="GO:0005854">
    <property type="term" value="C:nascent polypeptide-associated complex"/>
    <property type="evidence" value="ECO:0007669"/>
    <property type="project" value="EnsemblFungi"/>
</dbReference>
<evidence type="ECO:0000256" key="6">
    <source>
        <dbReference type="SAM" id="MobiDB-lite"/>
    </source>
</evidence>
<evidence type="ECO:0000313" key="9">
    <source>
        <dbReference type="EMBL" id="RKP18301.1"/>
    </source>
</evidence>
<evidence type="ECO:0000259" key="7">
    <source>
        <dbReference type="PROSITE" id="PS51151"/>
    </source>
</evidence>
<comment type="similarity">
    <text evidence="1">Belongs to the NAC-alpha family.</text>
</comment>
<dbReference type="EMBL" id="ML005500">
    <property type="protein sequence ID" value="RKP18301.1"/>
    <property type="molecule type" value="Genomic_DNA"/>
</dbReference>
<dbReference type="OrthoDB" id="3169036at2759"/>
<dbReference type="PIRSF" id="PIRSF015901">
    <property type="entry name" value="NAC_alpha"/>
    <property type="match status" value="1"/>
</dbReference>
<reference evidence="11" key="2">
    <citation type="journal article" date="2018" name="Nat. Microbiol.">
        <title>Leveraging single-cell genomics to expand the fungal tree of life.</title>
        <authorList>
            <person name="Ahrendt S.R."/>
            <person name="Quandt C.A."/>
            <person name="Ciobanu D."/>
            <person name="Clum A."/>
            <person name="Salamov A."/>
            <person name="Andreopoulos B."/>
            <person name="Cheng J.F."/>
            <person name="Woyke T."/>
            <person name="Pelin A."/>
            <person name="Henrissat B."/>
            <person name="Reynolds N.K."/>
            <person name="Benny G.L."/>
            <person name="Smith M.E."/>
            <person name="James T.Y."/>
            <person name="Grigoriev I.V."/>
        </authorList>
    </citation>
    <scope>NUCLEOTIDE SEQUENCE [LARGE SCALE GENOMIC DNA]</scope>
    <source>
        <strain evidence="11">CSF55</strain>
    </source>
</reference>
<dbReference type="Gene3D" id="1.10.8.10">
    <property type="entry name" value="DNA helicase RuvA subunit, C-terminal domain"/>
    <property type="match status" value="1"/>
</dbReference>
<dbReference type="HOGENOM" id="CLU_057806_3_0_1"/>
<keyword evidence="4" id="KW-0653">Protein transport</keyword>
<evidence type="ECO:0000313" key="11">
    <source>
        <dbReference type="Proteomes" id="UP000281549"/>
    </source>
</evidence>
<dbReference type="Pfam" id="PF01849">
    <property type="entry name" value="NAC"/>
    <property type="match status" value="1"/>
</dbReference>
<dbReference type="GO" id="GO:0070273">
    <property type="term" value="F:phosphatidylinositol-4-phosphate binding"/>
    <property type="evidence" value="ECO:0007669"/>
    <property type="project" value="EnsemblFungi"/>
</dbReference>
<evidence type="ECO:0000256" key="4">
    <source>
        <dbReference type="ARBA" id="ARBA00022927"/>
    </source>
</evidence>
<dbReference type="Gene3D" id="2.20.70.30">
    <property type="entry name" value="Nascent polypeptide-associated complex domain"/>
    <property type="match status" value="1"/>
</dbReference>
<dbReference type="GO" id="GO:0070300">
    <property type="term" value="F:phosphatidic acid binding"/>
    <property type="evidence" value="ECO:0007669"/>
    <property type="project" value="EnsemblFungi"/>
</dbReference>